<evidence type="ECO:0000313" key="3">
    <source>
        <dbReference type="Proteomes" id="UP000274822"/>
    </source>
</evidence>
<proteinExistence type="predicted"/>
<gene>
    <name evidence="2" type="ORF">BC938DRAFT_473837</name>
</gene>
<evidence type="ECO:0000313" key="2">
    <source>
        <dbReference type="EMBL" id="RUS24281.1"/>
    </source>
</evidence>
<dbReference type="Proteomes" id="UP000274822">
    <property type="component" value="Unassembled WGS sequence"/>
</dbReference>
<keyword evidence="3" id="KW-1185">Reference proteome</keyword>
<feature type="transmembrane region" description="Helical" evidence="1">
    <location>
        <begin position="67"/>
        <end position="86"/>
    </location>
</feature>
<organism evidence="2 3">
    <name type="scientific">Jimgerdemannia flammicorona</name>
    <dbReference type="NCBI Taxonomy" id="994334"/>
    <lineage>
        <taxon>Eukaryota</taxon>
        <taxon>Fungi</taxon>
        <taxon>Fungi incertae sedis</taxon>
        <taxon>Mucoromycota</taxon>
        <taxon>Mucoromycotina</taxon>
        <taxon>Endogonomycetes</taxon>
        <taxon>Endogonales</taxon>
        <taxon>Endogonaceae</taxon>
        <taxon>Jimgerdemannia</taxon>
    </lineage>
</organism>
<keyword evidence="1" id="KW-0472">Membrane</keyword>
<accession>A0A433Q385</accession>
<keyword evidence="1" id="KW-0812">Transmembrane</keyword>
<keyword evidence="1" id="KW-1133">Transmembrane helix</keyword>
<feature type="non-terminal residue" evidence="2">
    <location>
        <position position="88"/>
    </location>
</feature>
<feature type="transmembrane region" description="Helical" evidence="1">
    <location>
        <begin position="6"/>
        <end position="34"/>
    </location>
</feature>
<dbReference type="EMBL" id="RBNJ01016553">
    <property type="protein sequence ID" value="RUS24281.1"/>
    <property type="molecule type" value="Genomic_DNA"/>
</dbReference>
<protein>
    <submittedName>
        <fullName evidence="2">Uncharacterized protein</fullName>
    </submittedName>
</protein>
<evidence type="ECO:0000256" key="1">
    <source>
        <dbReference type="SAM" id="Phobius"/>
    </source>
</evidence>
<name>A0A433Q385_9FUNG</name>
<comment type="caution">
    <text evidence="2">The sequence shown here is derived from an EMBL/GenBank/DDBJ whole genome shotgun (WGS) entry which is preliminary data.</text>
</comment>
<sequence>MSNQSYSWYIYWVSILTTVGAFMFGFDTVVCWYFRRSKHVRFELWNFDGKAHITRGWETGNTFGRKVTILYASLVFVVGVIMQAAATN</sequence>
<dbReference type="AlphaFoldDB" id="A0A433Q385"/>
<reference evidence="2 3" key="1">
    <citation type="journal article" date="2018" name="New Phytol.">
        <title>Phylogenomics of Endogonaceae and evolution of mycorrhizas within Mucoromycota.</title>
        <authorList>
            <person name="Chang Y."/>
            <person name="Desiro A."/>
            <person name="Na H."/>
            <person name="Sandor L."/>
            <person name="Lipzen A."/>
            <person name="Clum A."/>
            <person name="Barry K."/>
            <person name="Grigoriev I.V."/>
            <person name="Martin F.M."/>
            <person name="Stajich J.E."/>
            <person name="Smith M.E."/>
            <person name="Bonito G."/>
            <person name="Spatafora J.W."/>
        </authorList>
    </citation>
    <scope>NUCLEOTIDE SEQUENCE [LARGE SCALE GENOMIC DNA]</scope>
    <source>
        <strain evidence="2 3">AD002</strain>
    </source>
</reference>